<reference evidence="1" key="1">
    <citation type="journal article" date="2017" name="Nature">
        <title>The sunflower genome provides insights into oil metabolism, flowering and Asterid evolution.</title>
        <authorList>
            <person name="Badouin H."/>
            <person name="Gouzy J."/>
            <person name="Grassa C.J."/>
            <person name="Murat F."/>
            <person name="Staton S.E."/>
            <person name="Cottret L."/>
            <person name="Lelandais-Briere C."/>
            <person name="Owens G.L."/>
            <person name="Carrere S."/>
            <person name="Mayjonade B."/>
            <person name="Legrand L."/>
            <person name="Gill N."/>
            <person name="Kane N.C."/>
            <person name="Bowers J.E."/>
            <person name="Hubner S."/>
            <person name="Bellec A."/>
            <person name="Berard A."/>
            <person name="Berges H."/>
            <person name="Blanchet N."/>
            <person name="Boniface M.C."/>
            <person name="Brunel D."/>
            <person name="Catrice O."/>
            <person name="Chaidir N."/>
            <person name="Claudel C."/>
            <person name="Donnadieu C."/>
            <person name="Faraut T."/>
            <person name="Fievet G."/>
            <person name="Helmstetter N."/>
            <person name="King M."/>
            <person name="Knapp S.J."/>
            <person name="Lai Z."/>
            <person name="Le Paslier M.C."/>
            <person name="Lippi Y."/>
            <person name="Lorenzon L."/>
            <person name="Mandel J.R."/>
            <person name="Marage G."/>
            <person name="Marchand G."/>
            <person name="Marquand E."/>
            <person name="Bret-Mestries E."/>
            <person name="Morien E."/>
            <person name="Nambeesan S."/>
            <person name="Nguyen T."/>
            <person name="Pegot-Espagnet P."/>
            <person name="Pouilly N."/>
            <person name="Raftis F."/>
            <person name="Sallet E."/>
            <person name="Schiex T."/>
            <person name="Thomas J."/>
            <person name="Vandecasteele C."/>
            <person name="Vares D."/>
            <person name="Vear F."/>
            <person name="Vautrin S."/>
            <person name="Crespi M."/>
            <person name="Mangin B."/>
            <person name="Burke J.M."/>
            <person name="Salse J."/>
            <person name="Munos S."/>
            <person name="Vincourt P."/>
            <person name="Rieseberg L.H."/>
            <person name="Langlade N.B."/>
        </authorList>
    </citation>
    <scope>NUCLEOTIDE SEQUENCE</scope>
    <source>
        <tissue evidence="1">Leaves</tissue>
    </source>
</reference>
<evidence type="ECO:0000313" key="2">
    <source>
        <dbReference type="Proteomes" id="UP000215914"/>
    </source>
</evidence>
<gene>
    <name evidence="1" type="ORF">HanXRQr2_Chr15g0701831</name>
</gene>
<keyword evidence="2" id="KW-1185">Reference proteome</keyword>
<reference evidence="1" key="2">
    <citation type="submission" date="2020-06" db="EMBL/GenBank/DDBJ databases">
        <title>Helianthus annuus Genome sequencing and assembly Release 2.</title>
        <authorList>
            <person name="Gouzy J."/>
            <person name="Langlade N."/>
            <person name="Munos S."/>
        </authorList>
    </citation>
    <scope>NUCLEOTIDE SEQUENCE</scope>
    <source>
        <tissue evidence="1">Leaves</tissue>
    </source>
</reference>
<accession>A0A9K3E202</accession>
<dbReference type="Proteomes" id="UP000215914">
    <property type="component" value="Unassembled WGS sequence"/>
</dbReference>
<name>A0A9K3E202_HELAN</name>
<comment type="caution">
    <text evidence="1">The sequence shown here is derived from an EMBL/GenBank/DDBJ whole genome shotgun (WGS) entry which is preliminary data.</text>
</comment>
<protein>
    <submittedName>
        <fullName evidence="1">Uncharacterized protein</fullName>
    </submittedName>
</protein>
<dbReference type="AlphaFoldDB" id="A0A9K3E202"/>
<dbReference type="EMBL" id="MNCJ02000330">
    <property type="protein sequence ID" value="KAF5765273.1"/>
    <property type="molecule type" value="Genomic_DNA"/>
</dbReference>
<proteinExistence type="predicted"/>
<evidence type="ECO:0000313" key="1">
    <source>
        <dbReference type="EMBL" id="KAF5765273.1"/>
    </source>
</evidence>
<dbReference type="Gramene" id="mRNA:HanXRQr2_Chr15g0701831">
    <property type="protein sequence ID" value="mRNA:HanXRQr2_Chr15g0701831"/>
    <property type="gene ID" value="HanXRQr2_Chr15g0701831"/>
</dbReference>
<sequence>MVVGYSPSHGIKEEGDGGFESRWYQRCYRYIAAMEAMKEVSVAESMLQGIRKRLTTKK</sequence>
<organism evidence="1 2">
    <name type="scientific">Helianthus annuus</name>
    <name type="common">Common sunflower</name>
    <dbReference type="NCBI Taxonomy" id="4232"/>
    <lineage>
        <taxon>Eukaryota</taxon>
        <taxon>Viridiplantae</taxon>
        <taxon>Streptophyta</taxon>
        <taxon>Embryophyta</taxon>
        <taxon>Tracheophyta</taxon>
        <taxon>Spermatophyta</taxon>
        <taxon>Magnoliopsida</taxon>
        <taxon>eudicotyledons</taxon>
        <taxon>Gunneridae</taxon>
        <taxon>Pentapetalae</taxon>
        <taxon>asterids</taxon>
        <taxon>campanulids</taxon>
        <taxon>Asterales</taxon>
        <taxon>Asteraceae</taxon>
        <taxon>Asteroideae</taxon>
        <taxon>Heliantheae alliance</taxon>
        <taxon>Heliantheae</taxon>
        <taxon>Helianthus</taxon>
    </lineage>
</organism>